<organism evidence="1 2">
    <name type="scientific">Cichorium intybus</name>
    <name type="common">Chicory</name>
    <dbReference type="NCBI Taxonomy" id="13427"/>
    <lineage>
        <taxon>Eukaryota</taxon>
        <taxon>Viridiplantae</taxon>
        <taxon>Streptophyta</taxon>
        <taxon>Embryophyta</taxon>
        <taxon>Tracheophyta</taxon>
        <taxon>Spermatophyta</taxon>
        <taxon>Magnoliopsida</taxon>
        <taxon>eudicotyledons</taxon>
        <taxon>Gunneridae</taxon>
        <taxon>Pentapetalae</taxon>
        <taxon>asterids</taxon>
        <taxon>campanulids</taxon>
        <taxon>Asterales</taxon>
        <taxon>Asteraceae</taxon>
        <taxon>Cichorioideae</taxon>
        <taxon>Cichorieae</taxon>
        <taxon>Cichoriinae</taxon>
        <taxon>Cichorium</taxon>
    </lineage>
</organism>
<dbReference type="EMBL" id="CM042010">
    <property type="protein sequence ID" value="KAI3782302.1"/>
    <property type="molecule type" value="Genomic_DNA"/>
</dbReference>
<proteinExistence type="predicted"/>
<dbReference type="Proteomes" id="UP001055811">
    <property type="component" value="Linkage Group LG02"/>
</dbReference>
<reference evidence="2" key="1">
    <citation type="journal article" date="2022" name="Mol. Ecol. Resour.">
        <title>The genomes of chicory, endive, great burdock and yacon provide insights into Asteraceae palaeo-polyploidization history and plant inulin production.</title>
        <authorList>
            <person name="Fan W."/>
            <person name="Wang S."/>
            <person name="Wang H."/>
            <person name="Wang A."/>
            <person name="Jiang F."/>
            <person name="Liu H."/>
            <person name="Zhao H."/>
            <person name="Xu D."/>
            <person name="Zhang Y."/>
        </authorList>
    </citation>
    <scope>NUCLEOTIDE SEQUENCE [LARGE SCALE GENOMIC DNA]</scope>
    <source>
        <strain evidence="2">cv. Punajuju</strain>
    </source>
</reference>
<protein>
    <submittedName>
        <fullName evidence="1">Uncharacterized protein</fullName>
    </submittedName>
</protein>
<reference evidence="1 2" key="2">
    <citation type="journal article" date="2022" name="Mol. Ecol. Resour.">
        <title>The genomes of chicory, endive, great burdock and yacon provide insights into Asteraceae paleo-polyploidization history and plant inulin production.</title>
        <authorList>
            <person name="Fan W."/>
            <person name="Wang S."/>
            <person name="Wang H."/>
            <person name="Wang A."/>
            <person name="Jiang F."/>
            <person name="Liu H."/>
            <person name="Zhao H."/>
            <person name="Xu D."/>
            <person name="Zhang Y."/>
        </authorList>
    </citation>
    <scope>NUCLEOTIDE SEQUENCE [LARGE SCALE GENOMIC DNA]</scope>
    <source>
        <strain evidence="2">cv. Punajuju</strain>
        <tissue evidence="1">Leaves</tissue>
    </source>
</reference>
<evidence type="ECO:0000313" key="1">
    <source>
        <dbReference type="EMBL" id="KAI3782302.1"/>
    </source>
</evidence>
<sequence>MLTGVILPSISGCQNLTFLDLHSNSISGSLPASINDIVSLQFVDVSENQIHGTLSPNLGSLTEPSLFHPILKEGEDIDNCVSVVDVDLHCGVAAFPVYPPTRRQPEAEENRGSRVLCR</sequence>
<gene>
    <name evidence="1" type="ORF">L2E82_12343</name>
</gene>
<name>A0ACB9GFP9_CICIN</name>
<comment type="caution">
    <text evidence="1">The sequence shown here is derived from an EMBL/GenBank/DDBJ whole genome shotgun (WGS) entry which is preliminary data.</text>
</comment>
<keyword evidence="2" id="KW-1185">Reference proteome</keyword>
<evidence type="ECO:0000313" key="2">
    <source>
        <dbReference type="Proteomes" id="UP001055811"/>
    </source>
</evidence>
<accession>A0ACB9GFP9</accession>